<proteinExistence type="predicted"/>
<evidence type="ECO:0000313" key="4">
    <source>
        <dbReference type="Proteomes" id="UP000256650"/>
    </source>
</evidence>
<feature type="domain" description="Glycosyl transferase family 1" evidence="1">
    <location>
        <begin position="169"/>
        <end position="330"/>
    </location>
</feature>
<dbReference type="GeneID" id="82535482"/>
<organism evidence="3 4">
    <name type="scientific">Helicobacter ganmani</name>
    <dbReference type="NCBI Taxonomy" id="60246"/>
    <lineage>
        <taxon>Bacteria</taxon>
        <taxon>Pseudomonadati</taxon>
        <taxon>Campylobacterota</taxon>
        <taxon>Epsilonproteobacteria</taxon>
        <taxon>Campylobacterales</taxon>
        <taxon>Helicobacteraceae</taxon>
        <taxon>Helicobacter</taxon>
    </lineage>
</organism>
<dbReference type="RefSeq" id="WP_115551356.1">
    <property type="nucleotide sequence ID" value="NZ_CAPHNE010000004.1"/>
</dbReference>
<reference evidence="3 4" key="1">
    <citation type="submission" date="2018-04" db="EMBL/GenBank/DDBJ databases">
        <title>Novel Campyloabacter and Helicobacter Species and Strains.</title>
        <authorList>
            <person name="Mannion A.J."/>
            <person name="Shen Z."/>
            <person name="Fox J.G."/>
        </authorList>
    </citation>
    <scope>NUCLEOTIDE SEQUENCE [LARGE SCALE GENOMIC DNA]</scope>
    <source>
        <strain evidence="3 4">MIT 99-5101</strain>
    </source>
</reference>
<gene>
    <name evidence="3" type="ORF">CQA43_04180</name>
</gene>
<comment type="caution">
    <text evidence="3">The sequence shown here is derived from an EMBL/GenBank/DDBJ whole genome shotgun (WGS) entry which is preliminary data.</text>
</comment>
<sequence>MRILHTEWSGGFGGQEIRILNEMQEMRRRGCHLALATKEDARILPKAKEYGFTTFTLPFRRKTDIESIYKLHKIARNFDIINTHSGIDTWLGGLASIGSGAKFIRTRHLSNKIHPSRLNFINSLADFIITTGESIREAMIRENRIKPERILSIPTGIDTETFYKEKYNKEAMKTKYNLPQNKLIIGNLGVLRAMKRQDVFIEVARGICQKYPDVFFVIAGSGDGQVCLENLAKEVNQAANQEIVRLLGHIENPAEFLATLDIFMLTSDRNEGVPQSLMQALAMEIPSIAGNIGSITDLHFYSQGKPNFILTQNPNLEEFIEALELLIRKERRILPSRDFICKNFSLVAMGEKTMQVYQNLLS</sequence>
<evidence type="ECO:0000313" key="3">
    <source>
        <dbReference type="EMBL" id="RDU63328.1"/>
    </source>
</evidence>
<dbReference type="InterPro" id="IPR001296">
    <property type="entry name" value="Glyco_trans_1"/>
</dbReference>
<keyword evidence="4" id="KW-1185">Reference proteome</keyword>
<evidence type="ECO:0000259" key="1">
    <source>
        <dbReference type="Pfam" id="PF00534"/>
    </source>
</evidence>
<dbReference type="SUPFAM" id="SSF53756">
    <property type="entry name" value="UDP-Glycosyltransferase/glycogen phosphorylase"/>
    <property type="match status" value="1"/>
</dbReference>
<dbReference type="Gene3D" id="3.40.50.2000">
    <property type="entry name" value="Glycogen Phosphorylase B"/>
    <property type="match status" value="2"/>
</dbReference>
<dbReference type="AlphaFoldDB" id="A0A3D8IDZ6"/>
<dbReference type="Proteomes" id="UP000256650">
    <property type="component" value="Unassembled WGS sequence"/>
</dbReference>
<dbReference type="InterPro" id="IPR050194">
    <property type="entry name" value="Glycosyltransferase_grp1"/>
</dbReference>
<evidence type="ECO:0000259" key="2">
    <source>
        <dbReference type="Pfam" id="PF13439"/>
    </source>
</evidence>
<dbReference type="Pfam" id="PF00534">
    <property type="entry name" value="Glycos_transf_1"/>
    <property type="match status" value="1"/>
</dbReference>
<dbReference type="InterPro" id="IPR028098">
    <property type="entry name" value="Glyco_trans_4-like_N"/>
</dbReference>
<name>A0A3D8IDZ6_9HELI</name>
<accession>A0A3D8IDZ6</accession>
<dbReference type="PANTHER" id="PTHR45947">
    <property type="entry name" value="SULFOQUINOVOSYL TRANSFERASE SQD2"/>
    <property type="match status" value="1"/>
</dbReference>
<dbReference type="PANTHER" id="PTHR45947:SF3">
    <property type="entry name" value="SULFOQUINOVOSYL TRANSFERASE SQD2"/>
    <property type="match status" value="1"/>
</dbReference>
<dbReference type="Pfam" id="PF13439">
    <property type="entry name" value="Glyco_transf_4"/>
    <property type="match status" value="1"/>
</dbReference>
<dbReference type="GO" id="GO:0016757">
    <property type="term" value="F:glycosyltransferase activity"/>
    <property type="evidence" value="ECO:0007669"/>
    <property type="project" value="InterPro"/>
</dbReference>
<dbReference type="EMBL" id="NXLS01000003">
    <property type="protein sequence ID" value="RDU63328.1"/>
    <property type="molecule type" value="Genomic_DNA"/>
</dbReference>
<dbReference type="OrthoDB" id="9803091at2"/>
<feature type="domain" description="Glycosyltransferase subfamily 4-like N-terminal" evidence="2">
    <location>
        <begin position="12"/>
        <end position="160"/>
    </location>
</feature>
<dbReference type="CDD" id="cd03801">
    <property type="entry name" value="GT4_PimA-like"/>
    <property type="match status" value="1"/>
</dbReference>
<protein>
    <submittedName>
        <fullName evidence="3">WalR protein</fullName>
    </submittedName>
</protein>